<dbReference type="PROSITE" id="PS00922">
    <property type="entry name" value="TRANSGLYCOSYLASE"/>
    <property type="match status" value="1"/>
</dbReference>
<gene>
    <name evidence="3" type="ORF">KS407_19625</name>
</gene>
<dbReference type="InterPro" id="IPR008258">
    <property type="entry name" value="Transglycosylase_SLT_dom_1"/>
</dbReference>
<feature type="domain" description="Transglycosylase SLT" evidence="2">
    <location>
        <begin position="81"/>
        <end position="189"/>
    </location>
</feature>
<name>A0ABS6JYG4_9BACI</name>
<evidence type="ECO:0000313" key="4">
    <source>
        <dbReference type="Proteomes" id="UP000790580"/>
    </source>
</evidence>
<dbReference type="InterPro" id="IPR023346">
    <property type="entry name" value="Lysozyme-like_dom_sf"/>
</dbReference>
<evidence type="ECO:0000313" key="3">
    <source>
        <dbReference type="EMBL" id="MBU9723632.1"/>
    </source>
</evidence>
<dbReference type="EMBL" id="JAHQCR010000083">
    <property type="protein sequence ID" value="MBU9723632.1"/>
    <property type="molecule type" value="Genomic_DNA"/>
</dbReference>
<accession>A0ABS6JYG4</accession>
<dbReference type="InterPro" id="IPR000189">
    <property type="entry name" value="Transglyc_AS"/>
</dbReference>
<dbReference type="CDD" id="cd00254">
    <property type="entry name" value="LT-like"/>
    <property type="match status" value="1"/>
</dbReference>
<dbReference type="PANTHER" id="PTHR37423:SF2">
    <property type="entry name" value="MEMBRANE-BOUND LYTIC MUREIN TRANSGLYCOSYLASE C"/>
    <property type="match status" value="1"/>
</dbReference>
<sequence length="206" mass="23081">MKTIWTSDYYQWQILRSWGEKQSGRLSSPSLQVDSPFQSLLYKKLELTLNQPLQNKSVQSSVPSSSDLKSISHRDEAFMPYIKEASEKYGVDQRLIYAVIQHESGFRPHAVSHAGARGLMQLMPQTARGLGVTDSFDPRQNIEGGTKYLRSMLDRYNGDTSLALAAYNAGPGNVDKYGGIPPFKETRNYVPKVLKTFNELANTASI</sequence>
<dbReference type="Pfam" id="PF01464">
    <property type="entry name" value="SLT"/>
    <property type="match status" value="1"/>
</dbReference>
<organism evidence="3 4">
    <name type="scientific">Evansella alkalicola</name>
    <dbReference type="NCBI Taxonomy" id="745819"/>
    <lineage>
        <taxon>Bacteria</taxon>
        <taxon>Bacillati</taxon>
        <taxon>Bacillota</taxon>
        <taxon>Bacilli</taxon>
        <taxon>Bacillales</taxon>
        <taxon>Bacillaceae</taxon>
        <taxon>Evansella</taxon>
    </lineage>
</organism>
<evidence type="ECO:0000256" key="1">
    <source>
        <dbReference type="ARBA" id="ARBA00007734"/>
    </source>
</evidence>
<dbReference type="PANTHER" id="PTHR37423">
    <property type="entry name" value="SOLUBLE LYTIC MUREIN TRANSGLYCOSYLASE-RELATED"/>
    <property type="match status" value="1"/>
</dbReference>
<reference evidence="3 4" key="1">
    <citation type="submission" date="2021-06" db="EMBL/GenBank/DDBJ databases">
        <title>Bacillus sp. RD4P76, an endophyte from a halophyte.</title>
        <authorList>
            <person name="Sun J.-Q."/>
        </authorList>
    </citation>
    <scope>NUCLEOTIDE SEQUENCE [LARGE SCALE GENOMIC DNA]</scope>
    <source>
        <strain evidence="3 4">JCM 17098</strain>
    </source>
</reference>
<keyword evidence="4" id="KW-1185">Reference proteome</keyword>
<dbReference type="SUPFAM" id="SSF53955">
    <property type="entry name" value="Lysozyme-like"/>
    <property type="match status" value="1"/>
</dbReference>
<dbReference type="Proteomes" id="UP000790580">
    <property type="component" value="Unassembled WGS sequence"/>
</dbReference>
<comment type="similarity">
    <text evidence="1">Belongs to the transglycosylase Slt family.</text>
</comment>
<protein>
    <submittedName>
        <fullName evidence="3">Lytic transglycosylase domain-containing protein</fullName>
    </submittedName>
</protein>
<dbReference type="RefSeq" id="WP_088075954.1">
    <property type="nucleotide sequence ID" value="NZ_JAHQCR010000083.1"/>
</dbReference>
<evidence type="ECO:0000259" key="2">
    <source>
        <dbReference type="Pfam" id="PF01464"/>
    </source>
</evidence>
<proteinExistence type="inferred from homology"/>
<dbReference type="Gene3D" id="1.10.530.10">
    <property type="match status" value="1"/>
</dbReference>
<comment type="caution">
    <text evidence="3">The sequence shown here is derived from an EMBL/GenBank/DDBJ whole genome shotgun (WGS) entry which is preliminary data.</text>
</comment>